<gene>
    <name evidence="12" type="ORF">UAU_00505</name>
</gene>
<dbReference type="GO" id="GO:0006780">
    <property type="term" value="P:uroporphyrinogen III biosynthetic process"/>
    <property type="evidence" value="ECO:0007669"/>
    <property type="project" value="UniProtKB-UniRule"/>
</dbReference>
<dbReference type="UniPathway" id="UPA00251">
    <property type="reaction ID" value="UER00320"/>
</dbReference>
<accession>R2QMN7</accession>
<evidence type="ECO:0000256" key="7">
    <source>
        <dbReference type="ARBA" id="ARBA00040167"/>
    </source>
</evidence>
<keyword evidence="5 9" id="KW-0627">Porphyrin biosynthesis</keyword>
<reference evidence="12 13" key="1">
    <citation type="submission" date="2013-02" db="EMBL/GenBank/DDBJ databases">
        <title>The Genome Sequence of Enterococcus pallens BAA-351.</title>
        <authorList>
            <consortium name="The Broad Institute Genome Sequencing Platform"/>
            <consortium name="The Broad Institute Genome Sequencing Center for Infectious Disease"/>
            <person name="Earl A.M."/>
            <person name="Gilmore M.S."/>
            <person name="Lebreton F."/>
            <person name="Walker B."/>
            <person name="Young S.K."/>
            <person name="Zeng Q."/>
            <person name="Gargeya S."/>
            <person name="Fitzgerald M."/>
            <person name="Haas B."/>
            <person name="Abouelleil A."/>
            <person name="Alvarado L."/>
            <person name="Arachchi H.M."/>
            <person name="Berlin A.M."/>
            <person name="Chapman S.B."/>
            <person name="Dewar J."/>
            <person name="Goldberg J."/>
            <person name="Griggs A."/>
            <person name="Gujja S."/>
            <person name="Hansen M."/>
            <person name="Howarth C."/>
            <person name="Imamovic A."/>
            <person name="Larimer J."/>
            <person name="McCowan C."/>
            <person name="Murphy C."/>
            <person name="Neiman D."/>
            <person name="Pearson M."/>
            <person name="Priest M."/>
            <person name="Roberts A."/>
            <person name="Saif S."/>
            <person name="Shea T."/>
            <person name="Sisk P."/>
            <person name="Sykes S."/>
            <person name="Wortman J."/>
            <person name="Nusbaum C."/>
            <person name="Birren B."/>
        </authorList>
    </citation>
    <scope>NUCLEOTIDE SEQUENCE [LARGE SCALE GENOMIC DNA]</scope>
    <source>
        <strain evidence="12 13">ATCC BAA-351</strain>
    </source>
</reference>
<dbReference type="PATRIC" id="fig|1158607.3.peg.508"/>
<feature type="chain" id="PRO_5039360754" description="Uroporphyrinogen-III synthase" evidence="10">
    <location>
        <begin position="24"/>
        <end position="184"/>
    </location>
</feature>
<dbReference type="PANTHER" id="PTHR38042">
    <property type="entry name" value="UROPORPHYRINOGEN-III SYNTHASE, CHLOROPLASTIC"/>
    <property type="match status" value="1"/>
</dbReference>
<evidence type="ECO:0000256" key="3">
    <source>
        <dbReference type="ARBA" id="ARBA00013109"/>
    </source>
</evidence>
<dbReference type="HOGENOM" id="CLU_011276_9_5_9"/>
<dbReference type="Pfam" id="PF02602">
    <property type="entry name" value="HEM4"/>
    <property type="match status" value="1"/>
</dbReference>
<dbReference type="GO" id="GO:0006782">
    <property type="term" value="P:protoporphyrinogen IX biosynthetic process"/>
    <property type="evidence" value="ECO:0007669"/>
    <property type="project" value="UniProtKB-UniRule"/>
</dbReference>
<evidence type="ECO:0000256" key="5">
    <source>
        <dbReference type="ARBA" id="ARBA00023244"/>
    </source>
</evidence>
<comment type="similarity">
    <text evidence="2 9">Belongs to the uroporphyrinogen-III synthase family.</text>
</comment>
<evidence type="ECO:0000256" key="8">
    <source>
        <dbReference type="ARBA" id="ARBA00048617"/>
    </source>
</evidence>
<dbReference type="InterPro" id="IPR003754">
    <property type="entry name" value="4pyrrol_synth_uPrphyn_synth"/>
</dbReference>
<feature type="signal peptide" evidence="10">
    <location>
        <begin position="1"/>
        <end position="23"/>
    </location>
</feature>
<evidence type="ECO:0000256" key="6">
    <source>
        <dbReference type="ARBA" id="ARBA00037589"/>
    </source>
</evidence>
<dbReference type="Gene3D" id="3.40.50.10090">
    <property type="match status" value="2"/>
</dbReference>
<keyword evidence="4 9" id="KW-0456">Lyase</keyword>
<keyword evidence="10" id="KW-0732">Signal</keyword>
<feature type="domain" description="Tetrapyrrole biosynthesis uroporphyrinogen III synthase" evidence="11">
    <location>
        <begin position="8"/>
        <end position="174"/>
    </location>
</feature>
<evidence type="ECO:0000256" key="2">
    <source>
        <dbReference type="ARBA" id="ARBA00008133"/>
    </source>
</evidence>
<comment type="pathway">
    <text evidence="1 9">Porphyrin-containing compound metabolism; protoporphyrin-IX biosynthesis; coproporphyrinogen-III from 5-aminolevulinate: step 3/4.</text>
</comment>
<organism evidence="12 13">
    <name type="scientific">Enterococcus pallens ATCC BAA-351</name>
    <dbReference type="NCBI Taxonomy" id="1158607"/>
    <lineage>
        <taxon>Bacteria</taxon>
        <taxon>Bacillati</taxon>
        <taxon>Bacillota</taxon>
        <taxon>Bacilli</taxon>
        <taxon>Lactobacillales</taxon>
        <taxon>Enterococcaceae</taxon>
        <taxon>Enterococcus</taxon>
    </lineage>
</organism>
<dbReference type="SUPFAM" id="SSF69618">
    <property type="entry name" value="HemD-like"/>
    <property type="match status" value="1"/>
</dbReference>
<evidence type="ECO:0000256" key="9">
    <source>
        <dbReference type="RuleBase" id="RU366031"/>
    </source>
</evidence>
<protein>
    <recommendedName>
        <fullName evidence="7 9">Uroporphyrinogen-III synthase</fullName>
        <ecNumber evidence="3 9">4.2.1.75</ecNumber>
    </recommendedName>
</protein>
<evidence type="ECO:0000259" key="11">
    <source>
        <dbReference type="Pfam" id="PF02602"/>
    </source>
</evidence>
<evidence type="ECO:0000256" key="10">
    <source>
        <dbReference type="SAM" id="SignalP"/>
    </source>
</evidence>
<evidence type="ECO:0000313" key="13">
    <source>
        <dbReference type="Proteomes" id="UP000013782"/>
    </source>
</evidence>
<dbReference type="STRING" id="160454.RV10_GL000798"/>
<dbReference type="GO" id="GO:0004852">
    <property type="term" value="F:uroporphyrinogen-III synthase activity"/>
    <property type="evidence" value="ECO:0007669"/>
    <property type="project" value="UniProtKB-UniRule"/>
</dbReference>
<dbReference type="EC" id="4.2.1.75" evidence="3 9"/>
<comment type="function">
    <text evidence="6 9">Catalyzes cyclization of the linear tetrapyrrole, hydroxymethylbilane, to the macrocyclic uroporphyrinogen III.</text>
</comment>
<keyword evidence="13" id="KW-1185">Reference proteome</keyword>
<dbReference type="Proteomes" id="UP000013782">
    <property type="component" value="Unassembled WGS sequence"/>
</dbReference>
<proteinExistence type="inferred from homology"/>
<name>R2QMN7_9ENTE</name>
<comment type="catalytic activity">
    <reaction evidence="8 9">
        <text>hydroxymethylbilane = uroporphyrinogen III + H2O</text>
        <dbReference type="Rhea" id="RHEA:18965"/>
        <dbReference type="ChEBI" id="CHEBI:15377"/>
        <dbReference type="ChEBI" id="CHEBI:57308"/>
        <dbReference type="ChEBI" id="CHEBI:57845"/>
        <dbReference type="EC" id="4.2.1.75"/>
    </reaction>
</comment>
<evidence type="ECO:0000256" key="4">
    <source>
        <dbReference type="ARBA" id="ARBA00023239"/>
    </source>
</evidence>
<evidence type="ECO:0000256" key="1">
    <source>
        <dbReference type="ARBA" id="ARBA00004772"/>
    </source>
</evidence>
<evidence type="ECO:0000313" key="12">
    <source>
        <dbReference type="EMBL" id="EOH97837.1"/>
    </source>
</evidence>
<sequence length="184" mass="21105">MQQLRLSSWLFFTSQAAVPTVLAQVLPGINVAVIGQKTAEAVRRMGVEPAFISSKETKREMVKEWRMLYPQPTTIFYPKSQLADNLLEQMLEDTYQVHSFVAYQNLFLPDNQIKLDDLLRKAAVQSVYFTSPSAWRRFYSVYQHYYLPLELIAIGETTKQAIEKTGCKATLIEKYTAVNENGQI</sequence>
<dbReference type="InterPro" id="IPR036108">
    <property type="entry name" value="4pyrrol_syn_uPrphyn_synt_sf"/>
</dbReference>
<dbReference type="CDD" id="cd06578">
    <property type="entry name" value="HemD"/>
    <property type="match status" value="1"/>
</dbReference>
<dbReference type="eggNOG" id="COG1587">
    <property type="taxonomic scope" value="Bacteria"/>
</dbReference>
<dbReference type="EMBL" id="AJAQ01000001">
    <property type="protein sequence ID" value="EOH97837.1"/>
    <property type="molecule type" value="Genomic_DNA"/>
</dbReference>
<dbReference type="PANTHER" id="PTHR38042:SF1">
    <property type="entry name" value="UROPORPHYRINOGEN-III SYNTHASE, CHLOROPLASTIC"/>
    <property type="match status" value="1"/>
</dbReference>
<dbReference type="AlphaFoldDB" id="R2QMN7"/>
<dbReference type="InterPro" id="IPR039793">
    <property type="entry name" value="UROS/Hem4"/>
</dbReference>
<comment type="caution">
    <text evidence="12">The sequence shown here is derived from an EMBL/GenBank/DDBJ whole genome shotgun (WGS) entry which is preliminary data.</text>
</comment>